<reference evidence="8 9" key="1">
    <citation type="journal article" date="2016" name="Front. Microbiol.">
        <title>Fuerstia marisgermanicae gen. nov., sp. nov., an Unusual Member of the Phylum Planctomycetes from the German Wadden Sea.</title>
        <authorList>
            <person name="Kohn T."/>
            <person name="Heuer A."/>
            <person name="Jogler M."/>
            <person name="Vollmers J."/>
            <person name="Boedeker C."/>
            <person name="Bunk B."/>
            <person name="Rast P."/>
            <person name="Borchert D."/>
            <person name="Glockner I."/>
            <person name="Freese H.M."/>
            <person name="Klenk H.P."/>
            <person name="Overmann J."/>
            <person name="Kaster A.K."/>
            <person name="Rohde M."/>
            <person name="Wiegand S."/>
            <person name="Jogler C."/>
        </authorList>
    </citation>
    <scope>NUCLEOTIDE SEQUENCE [LARGE SCALE GENOMIC DNA]</scope>
    <source>
        <strain evidence="8 9">NH11</strain>
    </source>
</reference>
<keyword evidence="1 8" id="KW-0808">Transferase</keyword>
<dbReference type="InterPro" id="IPR011009">
    <property type="entry name" value="Kinase-like_dom_sf"/>
</dbReference>
<evidence type="ECO:0000259" key="7">
    <source>
        <dbReference type="PROSITE" id="PS50011"/>
    </source>
</evidence>
<evidence type="ECO:0000256" key="5">
    <source>
        <dbReference type="PROSITE-ProRule" id="PRU10141"/>
    </source>
</evidence>
<dbReference type="PROSITE" id="PS00107">
    <property type="entry name" value="PROTEIN_KINASE_ATP"/>
    <property type="match status" value="1"/>
</dbReference>
<dbReference type="EMBL" id="CP017641">
    <property type="protein sequence ID" value="APZ94468.1"/>
    <property type="molecule type" value="Genomic_DNA"/>
</dbReference>
<protein>
    <submittedName>
        <fullName evidence="8">Serine/threonine-protein kinase PknH</fullName>
        <ecNumber evidence="8">2.7.11.1</ecNumber>
    </submittedName>
</protein>
<keyword evidence="3 8" id="KW-0418">Kinase</keyword>
<dbReference type="SMART" id="SM00220">
    <property type="entry name" value="S_TKc"/>
    <property type="match status" value="1"/>
</dbReference>
<sequence>MKTSRTNKIPQHAAESAAESAACISAEQMQEYLSGWSDEDDLQRIEIHVSQCAECEQTMRNLEVGPDTLMQSLQSTAKGNTFKPDNQRDAVSVPPKAQLTEVDAATAAALEKARRLMDVPMESAAAKARAAWQPADRDFGGYELTQPLGRGGMGAVYLATHRQLNKQVAIKLLPLMSAEDVAGRARFEREIRVVGRLNHPSIVAATDAGEIDGTQFLVMEYVPGLDLSRLARLTGPLSVADACELMRQTALGLSVAHAEGVVHRDVKPSNLMLDETGHIRILDFGLAQLSFWDEASADLTTVGQLMGTLDYMAPEQAEHCGAVDYRADLYALGATLFRLLCNRPPLAAAPNQSPLEKLRLLASHQPPKLNTLCPDAPADLVALVSCLLARNPQDRPASAAHVAEQLAPFATDCHLVKLLNDAQKKSETSPELLAPLPAGFAGKPGFHRANAAKASNSGGGRKWLRWVAMAALPLIILAGILIKLETDKGQLVIESEVDNVNVQIVSDGKPVSGLSVNHGTTATKLRADRYEVTIDGATDGLTIDNNQFTLKKGETVVARIRMQPQEPSLATQQPAAETPPSPPPTMSEPLYEGKTLSAWLEMLARERSPAGLKSAFDACKALANAETSDRITKTILEVVPGLDGDMNLGGSGYSGSKSTDRMAEAVLRKANPGAAFYRIWVREFEAADEDWKRRLWGYVNRGVADVETMEPVVAWAEKRLKLLPTGNSSVDANTVEAADFLRGQTQKPRAVDDLLFAERIAKILKNSPHLGPDWWLKVPLIYRNSKGHPTDGLDLWLTAMESEMIRIAVGVIDDPKSHKQLVAQACLILGHGAELDQTQRNKVLAAVDRRLVDLSTAPAAMREIVRLDDNFRSLSLPEFKEIRLHAQGELGTYPIFPLLDVVKEHNGAELVPAELKSLSSYTKAVLQVITERSDPHSSGQYGRKLSGRPTISLNWPELTLVDDGRRGGFSRSGFSSQMQGPAVSHVWGKHEPTTDDWLKYCILHHPVMQQYFADLDSRANAGSVSDVSKESE</sequence>
<gene>
    <name evidence="8" type="primary">pknH_3</name>
    <name evidence="8" type="ORF">Fuma_04100</name>
</gene>
<keyword evidence="9" id="KW-1185">Reference proteome</keyword>
<dbReference type="KEGG" id="fmr:Fuma_04100"/>
<dbReference type="PANTHER" id="PTHR43289:SF6">
    <property type="entry name" value="SERINE_THREONINE-PROTEIN KINASE NEKL-3"/>
    <property type="match status" value="1"/>
</dbReference>
<dbReference type="Gene3D" id="3.30.200.20">
    <property type="entry name" value="Phosphorylase Kinase, domain 1"/>
    <property type="match status" value="1"/>
</dbReference>
<dbReference type="Pfam" id="PF00069">
    <property type="entry name" value="Pkinase"/>
    <property type="match status" value="1"/>
</dbReference>
<dbReference type="PANTHER" id="PTHR43289">
    <property type="entry name" value="MITOGEN-ACTIVATED PROTEIN KINASE KINASE KINASE 20-RELATED"/>
    <property type="match status" value="1"/>
</dbReference>
<dbReference type="InterPro" id="IPR000719">
    <property type="entry name" value="Prot_kinase_dom"/>
</dbReference>
<accession>A0A1P8WKA5</accession>
<dbReference type="PROSITE" id="PS00108">
    <property type="entry name" value="PROTEIN_KINASE_ST"/>
    <property type="match status" value="1"/>
</dbReference>
<dbReference type="OrthoDB" id="6111975at2"/>
<dbReference type="EC" id="2.7.11.1" evidence="8"/>
<proteinExistence type="predicted"/>
<keyword evidence="2 5" id="KW-0547">Nucleotide-binding</keyword>
<dbReference type="InterPro" id="IPR017441">
    <property type="entry name" value="Protein_kinase_ATP_BS"/>
</dbReference>
<evidence type="ECO:0000256" key="6">
    <source>
        <dbReference type="SAM" id="MobiDB-lite"/>
    </source>
</evidence>
<name>A0A1P8WKA5_9PLAN</name>
<dbReference type="GO" id="GO:0004674">
    <property type="term" value="F:protein serine/threonine kinase activity"/>
    <property type="evidence" value="ECO:0007669"/>
    <property type="project" value="UniProtKB-EC"/>
</dbReference>
<evidence type="ECO:0000313" key="8">
    <source>
        <dbReference type="EMBL" id="APZ94468.1"/>
    </source>
</evidence>
<feature type="compositionally biased region" description="Pro residues" evidence="6">
    <location>
        <begin position="577"/>
        <end position="586"/>
    </location>
</feature>
<keyword evidence="4 5" id="KW-0067">ATP-binding</keyword>
<dbReference type="RefSeq" id="WP_077025767.1">
    <property type="nucleotide sequence ID" value="NZ_CP017641.1"/>
</dbReference>
<evidence type="ECO:0000256" key="2">
    <source>
        <dbReference type="ARBA" id="ARBA00022741"/>
    </source>
</evidence>
<feature type="region of interest" description="Disordered" evidence="6">
    <location>
        <begin position="565"/>
        <end position="589"/>
    </location>
</feature>
<feature type="binding site" evidence="5">
    <location>
        <position position="171"/>
    </location>
    <ligand>
        <name>ATP</name>
        <dbReference type="ChEBI" id="CHEBI:30616"/>
    </ligand>
</feature>
<evidence type="ECO:0000256" key="3">
    <source>
        <dbReference type="ARBA" id="ARBA00022777"/>
    </source>
</evidence>
<dbReference type="Proteomes" id="UP000187735">
    <property type="component" value="Chromosome"/>
</dbReference>
<dbReference type="CDD" id="cd14014">
    <property type="entry name" value="STKc_PknB_like"/>
    <property type="match status" value="1"/>
</dbReference>
<organism evidence="8 9">
    <name type="scientific">Fuerstiella marisgermanici</name>
    <dbReference type="NCBI Taxonomy" id="1891926"/>
    <lineage>
        <taxon>Bacteria</taxon>
        <taxon>Pseudomonadati</taxon>
        <taxon>Planctomycetota</taxon>
        <taxon>Planctomycetia</taxon>
        <taxon>Planctomycetales</taxon>
        <taxon>Planctomycetaceae</taxon>
        <taxon>Fuerstiella</taxon>
    </lineage>
</organism>
<evidence type="ECO:0000313" key="9">
    <source>
        <dbReference type="Proteomes" id="UP000187735"/>
    </source>
</evidence>
<dbReference type="STRING" id="1891926.Fuma_04100"/>
<dbReference type="PROSITE" id="PS50011">
    <property type="entry name" value="PROTEIN_KINASE_DOM"/>
    <property type="match status" value="1"/>
</dbReference>
<evidence type="ECO:0000256" key="4">
    <source>
        <dbReference type="ARBA" id="ARBA00022840"/>
    </source>
</evidence>
<dbReference type="AlphaFoldDB" id="A0A1P8WKA5"/>
<dbReference type="SUPFAM" id="SSF56112">
    <property type="entry name" value="Protein kinase-like (PK-like)"/>
    <property type="match status" value="1"/>
</dbReference>
<evidence type="ECO:0000256" key="1">
    <source>
        <dbReference type="ARBA" id="ARBA00022679"/>
    </source>
</evidence>
<dbReference type="InterPro" id="IPR008271">
    <property type="entry name" value="Ser/Thr_kinase_AS"/>
</dbReference>
<feature type="domain" description="Protein kinase" evidence="7">
    <location>
        <begin position="142"/>
        <end position="410"/>
    </location>
</feature>
<dbReference type="Gene3D" id="1.10.510.10">
    <property type="entry name" value="Transferase(Phosphotransferase) domain 1"/>
    <property type="match status" value="1"/>
</dbReference>
<dbReference type="GO" id="GO:0005524">
    <property type="term" value="F:ATP binding"/>
    <property type="evidence" value="ECO:0007669"/>
    <property type="project" value="UniProtKB-UniRule"/>
</dbReference>